<feature type="domain" description="CobQ/CobB/MinD/ParA nucleotide binding" evidence="3">
    <location>
        <begin position="153"/>
        <end position="366"/>
    </location>
</feature>
<evidence type="ECO:0000256" key="2">
    <source>
        <dbReference type="ARBA" id="ARBA00022840"/>
    </source>
</evidence>
<keyword evidence="2" id="KW-0067">ATP-binding</keyword>
<dbReference type="GO" id="GO:0009898">
    <property type="term" value="C:cytoplasmic side of plasma membrane"/>
    <property type="evidence" value="ECO:0007669"/>
    <property type="project" value="TreeGrafter"/>
</dbReference>
<sequence length="420" mass="45905">MRMVLVAAAESPRIAEAEAWGATVQTLAGPHDAESQTMLWLSLMRASPDVIWIVWEMLSPPAVELIHQFRVVRGTVRLVIEVPPTVAPPNPELSALVSYGIYDLVGPDDALAAVLARHPTYGDVARWHLNTPSSETGRIAGSVDPEVAAAQTVAVISGKGGVGKTSFVANCLVAAAAWGAVGIDADYIKPTLSVAFHAPDDPDQGDLGQLLAALEGPVDGHWTAHDQHTIREWVRQADLVAQGVRLVPGPRRLTPVLPSVPPGLVTALANASQKLARLTLIDTPGSTLEYSWLEAVQVADWIVLMTSPEFAAVLEARDVLRKLDHLQIPRNRVWLVINQRGRSGYSTAEIVQTQLPLPLLAVIPEDRGKWHHAWRHHYPPALRERGTWTGIVQKMIGVEPDRPRKKYPFRFRKTRPEGGF</sequence>
<gene>
    <name evidence="4" type="primary">orfL17</name>
</gene>
<dbReference type="GO" id="GO:0051782">
    <property type="term" value="P:negative regulation of cell division"/>
    <property type="evidence" value="ECO:0007669"/>
    <property type="project" value="TreeGrafter"/>
</dbReference>
<keyword evidence="4" id="KW-0614">Plasmid</keyword>
<dbReference type="SUPFAM" id="SSF52540">
    <property type="entry name" value="P-loop containing nucleoside triphosphate hydrolases"/>
    <property type="match status" value="1"/>
</dbReference>
<dbReference type="InterPro" id="IPR050625">
    <property type="entry name" value="ParA/MinD_ATPase"/>
</dbReference>
<dbReference type="EMBL" id="JN119829">
    <property type="protein sequence ID" value="AEP14265.1"/>
    <property type="molecule type" value="Genomic_DNA"/>
</dbReference>
<dbReference type="Pfam" id="PF01656">
    <property type="entry name" value="CbiA"/>
    <property type="match status" value="1"/>
</dbReference>
<name>G5CIY8_9FIRM</name>
<dbReference type="PANTHER" id="PTHR43384:SF6">
    <property type="entry name" value="SEPTUM SITE-DETERMINING PROTEIN MIND HOMOLOG, CHLOROPLASTIC"/>
    <property type="match status" value="1"/>
</dbReference>
<geneLocation type="plasmid" evidence="4">
    <name>pL15</name>
</geneLocation>
<accession>G5CIY8</accession>
<dbReference type="Gene3D" id="3.40.50.300">
    <property type="entry name" value="P-loop containing nucleotide triphosphate hydrolases"/>
    <property type="match status" value="1"/>
</dbReference>
<dbReference type="GO" id="GO:0005829">
    <property type="term" value="C:cytosol"/>
    <property type="evidence" value="ECO:0007669"/>
    <property type="project" value="TreeGrafter"/>
</dbReference>
<keyword evidence="1" id="KW-0547">Nucleotide-binding</keyword>
<dbReference type="PANTHER" id="PTHR43384">
    <property type="entry name" value="SEPTUM SITE-DETERMINING PROTEIN MIND HOMOLOG, CHLOROPLASTIC-RELATED"/>
    <property type="match status" value="1"/>
</dbReference>
<evidence type="ECO:0000259" key="3">
    <source>
        <dbReference type="Pfam" id="PF01656"/>
    </source>
</evidence>
<evidence type="ECO:0000256" key="1">
    <source>
        <dbReference type="ARBA" id="ARBA00022741"/>
    </source>
</evidence>
<proteinExistence type="predicted"/>
<dbReference type="GO" id="GO:0005524">
    <property type="term" value="F:ATP binding"/>
    <property type="evidence" value="ECO:0007669"/>
    <property type="project" value="UniProtKB-KW"/>
</dbReference>
<organism evidence="4">
    <name type="scientific">Sulfobacillus thermotolerans</name>
    <dbReference type="NCBI Taxonomy" id="338644"/>
    <lineage>
        <taxon>Bacteria</taxon>
        <taxon>Bacillati</taxon>
        <taxon>Bacillota</taxon>
        <taxon>Clostridia</taxon>
        <taxon>Eubacteriales</taxon>
        <taxon>Clostridiales Family XVII. Incertae Sedis</taxon>
        <taxon>Sulfobacillus</taxon>
    </lineage>
</organism>
<dbReference type="GO" id="GO:0016887">
    <property type="term" value="F:ATP hydrolysis activity"/>
    <property type="evidence" value="ECO:0007669"/>
    <property type="project" value="TreeGrafter"/>
</dbReference>
<dbReference type="InterPro" id="IPR027417">
    <property type="entry name" value="P-loop_NTPase"/>
</dbReference>
<protein>
    <submittedName>
        <fullName evidence="4">Putative MinD-like protein</fullName>
    </submittedName>
</protein>
<evidence type="ECO:0000313" key="4">
    <source>
        <dbReference type="EMBL" id="AEP14265.1"/>
    </source>
</evidence>
<dbReference type="AlphaFoldDB" id="G5CIY8"/>
<reference evidence="4" key="1">
    <citation type="journal article" date="2011" name="Appl. Environ. Microbiol.">
        <title>Two Large, Related, Cryptic Plasmids from Geographically Distinct Isolates of Sulfobacillus thermotolerans.</title>
        <authorList>
            <person name="Deane S.M."/>
            <person name="Rawlings D.E."/>
        </authorList>
    </citation>
    <scope>NUCLEOTIDE SEQUENCE</scope>
    <source>
        <strain evidence="4">L15</strain>
        <plasmid evidence="4">pL15</plasmid>
    </source>
</reference>
<dbReference type="InterPro" id="IPR002586">
    <property type="entry name" value="CobQ/CobB/MinD/ParA_Nub-bd_dom"/>
</dbReference>